<dbReference type="Gene3D" id="1.10.357.10">
    <property type="entry name" value="Tetracycline Repressor, domain 2"/>
    <property type="match status" value="1"/>
</dbReference>
<accession>A0A8H9HVF9</accession>
<reference evidence="4" key="1">
    <citation type="journal article" date="2014" name="Int. J. Syst. Evol. Microbiol.">
        <title>Complete genome sequence of Corynebacterium casei LMG S-19264T (=DSM 44701T), isolated from a smear-ripened cheese.</title>
        <authorList>
            <consortium name="US DOE Joint Genome Institute (JGI-PGF)"/>
            <person name="Walter F."/>
            <person name="Albersmeier A."/>
            <person name="Kalinowski J."/>
            <person name="Ruckert C."/>
        </authorList>
    </citation>
    <scope>NUCLEOTIDE SEQUENCE</scope>
    <source>
        <strain evidence="4">JCM 4434</strain>
    </source>
</reference>
<organism evidence="5 6">
    <name type="scientific">Kitasatospora aureofaciens</name>
    <name type="common">Streptomyces aureofaciens</name>
    <dbReference type="NCBI Taxonomy" id="1894"/>
    <lineage>
        <taxon>Bacteria</taxon>
        <taxon>Bacillati</taxon>
        <taxon>Actinomycetota</taxon>
        <taxon>Actinomycetes</taxon>
        <taxon>Kitasatosporales</taxon>
        <taxon>Streptomycetaceae</taxon>
        <taxon>Kitasatospora</taxon>
    </lineage>
</organism>
<evidence type="ECO:0000313" key="4">
    <source>
        <dbReference type="EMBL" id="GGU88557.1"/>
    </source>
</evidence>
<reference evidence="5 6" key="2">
    <citation type="submission" date="2014-07" db="EMBL/GenBank/DDBJ databases">
        <authorList>
            <person name="Zhang J.E."/>
            <person name="Yang H."/>
            <person name="Guo J."/>
            <person name="Deng Z."/>
            <person name="Luo H."/>
            <person name="Luo M."/>
            <person name="Zhao B."/>
        </authorList>
    </citation>
    <scope>NUCLEOTIDE SEQUENCE [LARGE SCALE GENOMIC DNA]</scope>
    <source>
        <strain evidence="5">ATCC 10762</strain>
        <strain evidence="6">ATCC 10762 / DSM 40127 / CCM 3239 / JCM 4008 / LMG 5968 / NBRC 12843 / NCIMB 8234 / A-377</strain>
    </source>
</reference>
<dbReference type="Proteomes" id="UP000037395">
    <property type="component" value="Unassembled WGS sequence"/>
</dbReference>
<reference evidence="5" key="3">
    <citation type="submission" date="2016-08" db="EMBL/GenBank/DDBJ databases">
        <title>Sequencing, Assembly and Comparative Genomics of S. aureofaciens ATCC 10762.</title>
        <authorList>
            <person name="Gradnigo J.S."/>
            <person name="Johnson N."/>
            <person name="Somerville G.A."/>
        </authorList>
    </citation>
    <scope>NUCLEOTIDE SEQUENCE [LARGE SCALE GENOMIC DNA]</scope>
    <source>
        <strain evidence="5">ATCC 10762</strain>
    </source>
</reference>
<dbReference type="EMBL" id="JPRF03000001">
    <property type="protein sequence ID" value="OEV39235.1"/>
    <property type="molecule type" value="Genomic_DNA"/>
</dbReference>
<evidence type="ECO:0000256" key="1">
    <source>
        <dbReference type="ARBA" id="ARBA00023015"/>
    </source>
</evidence>
<keyword evidence="1" id="KW-0805">Transcription regulation</keyword>
<comment type="caution">
    <text evidence="5">The sequence shown here is derived from an EMBL/GenBank/DDBJ whole genome shotgun (WGS) entry which is preliminary data.</text>
</comment>
<accession>A0A1E7NF30</accession>
<evidence type="ECO:0000313" key="6">
    <source>
        <dbReference type="Proteomes" id="UP000037395"/>
    </source>
</evidence>
<dbReference type="GO" id="GO:0045892">
    <property type="term" value="P:negative regulation of DNA-templated transcription"/>
    <property type="evidence" value="ECO:0007669"/>
    <property type="project" value="InterPro"/>
</dbReference>
<sequence length="135" mass="14347">MLLDHPAVLTVLATRPAAAPATLTLIERGITVLREDGVPLADALAVLNPVVMWTLGRTLSEVGETPHHEGTEPRPEQLSALDRTTCPHLARAFGTGEGLDSERRFHRTLRNLLAGYAAESDVTEGAGNRPANAPG</sequence>
<gene>
    <name evidence="4" type="ORF">GCM10010502_46730</name>
    <name evidence="5" type="ORF">HS99_0000470</name>
</gene>
<name>A0A1E7NF30_KITAU</name>
<keyword evidence="2" id="KW-0804">Transcription</keyword>
<dbReference type="Pfam" id="PF02909">
    <property type="entry name" value="TetR_C_1"/>
    <property type="match status" value="1"/>
</dbReference>
<dbReference type="SUPFAM" id="SSF48498">
    <property type="entry name" value="Tetracyclin repressor-like, C-terminal domain"/>
    <property type="match status" value="1"/>
</dbReference>
<dbReference type="AlphaFoldDB" id="A0A1E7NF30"/>
<proteinExistence type="predicted"/>
<evidence type="ECO:0000259" key="3">
    <source>
        <dbReference type="Pfam" id="PF02909"/>
    </source>
</evidence>
<feature type="domain" description="Tetracycline repressor TetR C-terminal" evidence="3">
    <location>
        <begin position="1"/>
        <end position="117"/>
    </location>
</feature>
<evidence type="ECO:0000313" key="5">
    <source>
        <dbReference type="EMBL" id="OEV39235.1"/>
    </source>
</evidence>
<dbReference type="Proteomes" id="UP000610124">
    <property type="component" value="Unassembled WGS sequence"/>
</dbReference>
<dbReference type="InterPro" id="IPR004111">
    <property type="entry name" value="Repressor_TetR_C"/>
</dbReference>
<dbReference type="InterPro" id="IPR036271">
    <property type="entry name" value="Tet_transcr_reg_TetR-rel_C_sf"/>
</dbReference>
<keyword evidence="6" id="KW-1185">Reference proteome</keyword>
<reference evidence="4" key="5">
    <citation type="submission" date="2020-09" db="EMBL/GenBank/DDBJ databases">
        <authorList>
            <person name="Sun Q."/>
            <person name="Ohkuma M."/>
        </authorList>
    </citation>
    <scope>NUCLEOTIDE SEQUENCE</scope>
    <source>
        <strain evidence="4">JCM 4434</strain>
    </source>
</reference>
<evidence type="ECO:0000256" key="2">
    <source>
        <dbReference type="ARBA" id="ARBA00023163"/>
    </source>
</evidence>
<protein>
    <recommendedName>
        <fullName evidence="3">Tetracycline repressor TetR C-terminal domain-containing protein</fullName>
    </recommendedName>
</protein>
<dbReference type="EMBL" id="BMUB01000011">
    <property type="protein sequence ID" value="GGU88557.1"/>
    <property type="molecule type" value="Genomic_DNA"/>
</dbReference>
<reference evidence="6" key="4">
    <citation type="submission" date="2016-08" db="EMBL/GenBank/DDBJ databases">
        <title>Sequencing, assembly and comparative genomics of S. aureofaciens ATCC 10762.</title>
        <authorList>
            <person name="Gradnigo J.S."/>
            <person name="Johnson N."/>
            <person name="Somerville G.A."/>
        </authorList>
    </citation>
    <scope>NUCLEOTIDE SEQUENCE [LARGE SCALE GENOMIC DNA]</scope>
    <source>
        <strain evidence="6">ATCC 10762 / DSM 40127 / CCM 3239 / JCM 4008 / LMG 5968 / NBRC 12843 / NCIMB 8234 / A-377</strain>
    </source>
</reference>